<evidence type="ECO:0000256" key="1">
    <source>
        <dbReference type="SAM" id="SignalP"/>
    </source>
</evidence>
<evidence type="ECO:0000313" key="2">
    <source>
        <dbReference type="EMBL" id="PWJ15789.1"/>
    </source>
</evidence>
<evidence type="ECO:0000313" key="5">
    <source>
        <dbReference type="Proteomes" id="UP000251571"/>
    </source>
</evidence>
<dbReference type="PANTHER" id="PTHR11102">
    <property type="entry name" value="SEL-1-LIKE PROTEIN"/>
    <property type="match status" value="1"/>
</dbReference>
<dbReference type="SMART" id="SM00671">
    <property type="entry name" value="SEL1"/>
    <property type="match status" value="10"/>
</dbReference>
<sequence>MPRLSLPALLALWLAAPVSAQTLPSEIADMLTRGDFAGARAALAPLAESGDDPGVMFRFGALLYQGQGGALQREEGLQWIARAADAGSEPAATTLARILLTGPSAGVARDPARAAAILAPVAEAGGTEAAYYLGLLYLGGTGVEADRARALELLTGAAEGGYAPAALELGRIFSEGPDADPAEAERWLRRAADAGLPEAQTRLGLALIEGTPEEGMRWLRRAADAGGVVAQRELGTRLLMGREDTPPNPTEAIRWLTSAAEAGDRSAMQNLALAYGGFQDAPRNDALAVQWYSRASDAGLARATYALANYVEAGRGVEADLKTAAQLYRTAFEQGDPRGAIRLGVLTGQGALDAWVPPHLAVDWTLMAARDGDAGARAWLDRQAEDGLRPAQTAYARLLREDGTPERAVPLLTAAAEAGDVAAQHLLALAFSRGEGVEIDYVAAHKWLNVAATSGHAEAAQLRETLGALMTPEQVAEAQAAARVFFQTAAPPEGLSGASQ</sequence>
<dbReference type="Gene3D" id="1.25.40.10">
    <property type="entry name" value="Tetratricopeptide repeat domain"/>
    <property type="match status" value="3"/>
</dbReference>
<dbReference type="OrthoDB" id="5321503at2"/>
<dbReference type="PANTHER" id="PTHR11102:SF160">
    <property type="entry name" value="ERAD-ASSOCIATED E3 UBIQUITIN-PROTEIN LIGASE COMPONENT HRD3"/>
    <property type="match status" value="1"/>
</dbReference>
<dbReference type="RefSeq" id="WP_109565488.1">
    <property type="nucleotide sequence ID" value="NZ_QGDJ01000010.1"/>
</dbReference>
<feature type="chain" id="PRO_5044071948" description="TPR repeat" evidence="1">
    <location>
        <begin position="21"/>
        <end position="500"/>
    </location>
</feature>
<dbReference type="InterPro" id="IPR011990">
    <property type="entry name" value="TPR-like_helical_dom_sf"/>
</dbReference>
<evidence type="ECO:0000313" key="3">
    <source>
        <dbReference type="EMBL" id="SSA49472.1"/>
    </source>
</evidence>
<dbReference type="AlphaFoldDB" id="A0A2Y9C2C7"/>
<dbReference type="EMBL" id="QGDJ01000010">
    <property type="protein sequence ID" value="PWJ15789.1"/>
    <property type="molecule type" value="Genomic_DNA"/>
</dbReference>
<name>A0A2Y9C2C7_9RHOB</name>
<proteinExistence type="predicted"/>
<reference evidence="3" key="2">
    <citation type="submission" date="2016-10" db="EMBL/GenBank/DDBJ databases">
        <authorList>
            <person name="Cai Z."/>
        </authorList>
    </citation>
    <scope>NUCLEOTIDE SEQUENCE [LARGE SCALE GENOMIC DNA]</scope>
    <source>
        <strain evidence="3">DSM 25227</strain>
    </source>
</reference>
<evidence type="ECO:0008006" key="6">
    <source>
        <dbReference type="Google" id="ProtNLM"/>
    </source>
</evidence>
<dbReference type="Proteomes" id="UP000245839">
    <property type="component" value="Unassembled WGS sequence"/>
</dbReference>
<feature type="signal peptide" evidence="1">
    <location>
        <begin position="1"/>
        <end position="20"/>
    </location>
</feature>
<reference evidence="2 4" key="3">
    <citation type="submission" date="2018-03" db="EMBL/GenBank/DDBJ databases">
        <title>Genomic Encyclopedia of Archaeal and Bacterial Type Strains, Phase II (KMG-II): from individual species to whole genera.</title>
        <authorList>
            <person name="Goeker M."/>
        </authorList>
    </citation>
    <scope>NUCLEOTIDE SEQUENCE [LARGE SCALE GENOMIC DNA]</scope>
    <source>
        <strain evidence="2 4">DSM 25227</strain>
    </source>
</reference>
<organism evidence="3 5">
    <name type="scientific">Jannaschia seohaensis</name>
    <dbReference type="NCBI Taxonomy" id="475081"/>
    <lineage>
        <taxon>Bacteria</taxon>
        <taxon>Pseudomonadati</taxon>
        <taxon>Pseudomonadota</taxon>
        <taxon>Alphaproteobacteria</taxon>
        <taxon>Rhodobacterales</taxon>
        <taxon>Roseobacteraceae</taxon>
        <taxon>Jannaschia</taxon>
    </lineage>
</organism>
<gene>
    <name evidence="2" type="ORF">BCF38_1109</name>
    <name evidence="3" type="ORF">SAMN05421539_1109</name>
</gene>
<protein>
    <recommendedName>
        <fullName evidence="6">TPR repeat</fullName>
    </recommendedName>
</protein>
<dbReference type="Proteomes" id="UP000251571">
    <property type="component" value="Unassembled WGS sequence"/>
</dbReference>
<dbReference type="InterPro" id="IPR006597">
    <property type="entry name" value="Sel1-like"/>
</dbReference>
<dbReference type="InterPro" id="IPR050767">
    <property type="entry name" value="Sel1_AlgK"/>
</dbReference>
<dbReference type="Pfam" id="PF08238">
    <property type="entry name" value="Sel1"/>
    <property type="match status" value="10"/>
</dbReference>
<dbReference type="EMBL" id="UETC01000010">
    <property type="protein sequence ID" value="SSA49472.1"/>
    <property type="molecule type" value="Genomic_DNA"/>
</dbReference>
<keyword evidence="4" id="KW-1185">Reference proteome</keyword>
<keyword evidence="1" id="KW-0732">Signal</keyword>
<accession>A0A2Y9C2C7</accession>
<dbReference type="SUPFAM" id="SSF81901">
    <property type="entry name" value="HCP-like"/>
    <property type="match status" value="3"/>
</dbReference>
<evidence type="ECO:0000313" key="4">
    <source>
        <dbReference type="Proteomes" id="UP000245839"/>
    </source>
</evidence>
<reference evidence="5" key="1">
    <citation type="submission" date="2016-10" db="EMBL/GenBank/DDBJ databases">
        <authorList>
            <person name="Varghese N."/>
            <person name="Submissions S."/>
        </authorList>
    </citation>
    <scope>NUCLEOTIDE SEQUENCE [LARGE SCALE GENOMIC DNA]</scope>
    <source>
        <strain evidence="5">DSM 25227</strain>
    </source>
</reference>